<keyword evidence="2" id="KW-1133">Transmembrane helix</keyword>
<feature type="transmembrane region" description="Helical" evidence="2">
    <location>
        <begin position="112"/>
        <end position="133"/>
    </location>
</feature>
<comment type="caution">
    <text evidence="3">The sequence shown here is derived from an EMBL/GenBank/DDBJ whole genome shotgun (WGS) entry which is preliminary data.</text>
</comment>
<feature type="region of interest" description="Disordered" evidence="1">
    <location>
        <begin position="297"/>
        <end position="372"/>
    </location>
</feature>
<dbReference type="PANTHER" id="PTHR35179">
    <property type="entry name" value="PROTEIN CBG02620"/>
    <property type="match status" value="1"/>
</dbReference>
<feature type="transmembrane region" description="Helical" evidence="2">
    <location>
        <begin position="42"/>
        <end position="65"/>
    </location>
</feature>
<evidence type="ECO:0000313" key="3">
    <source>
        <dbReference type="EMBL" id="KAK8044529.1"/>
    </source>
</evidence>
<gene>
    <name evidence="3" type="ORF">PG993_004553</name>
</gene>
<name>A0ABR1TD22_9PEZI</name>
<proteinExistence type="predicted"/>
<feature type="transmembrane region" description="Helical" evidence="2">
    <location>
        <begin position="207"/>
        <end position="228"/>
    </location>
</feature>
<feature type="transmembrane region" description="Helical" evidence="2">
    <location>
        <begin position="77"/>
        <end position="100"/>
    </location>
</feature>
<feature type="region of interest" description="Disordered" evidence="1">
    <location>
        <begin position="258"/>
        <end position="284"/>
    </location>
</feature>
<evidence type="ECO:0000313" key="4">
    <source>
        <dbReference type="Proteomes" id="UP001444661"/>
    </source>
</evidence>
<accession>A0ABR1TD22</accession>
<evidence type="ECO:0000256" key="1">
    <source>
        <dbReference type="SAM" id="MobiDB-lite"/>
    </source>
</evidence>
<dbReference type="PANTHER" id="PTHR35179:SF1">
    <property type="entry name" value="INTEGRAL MEMBRANE PROTEIN"/>
    <property type="match status" value="1"/>
</dbReference>
<dbReference type="EMBL" id="JAQQWK010000003">
    <property type="protein sequence ID" value="KAK8044529.1"/>
    <property type="molecule type" value="Genomic_DNA"/>
</dbReference>
<feature type="transmembrane region" description="Helical" evidence="2">
    <location>
        <begin position="12"/>
        <end position="30"/>
    </location>
</feature>
<feature type="compositionally biased region" description="Low complexity" evidence="1">
    <location>
        <begin position="266"/>
        <end position="278"/>
    </location>
</feature>
<feature type="compositionally biased region" description="Low complexity" evidence="1">
    <location>
        <begin position="339"/>
        <end position="349"/>
    </location>
</feature>
<keyword evidence="4" id="KW-1185">Reference proteome</keyword>
<dbReference type="Proteomes" id="UP001444661">
    <property type="component" value="Unassembled WGS sequence"/>
</dbReference>
<protein>
    <submittedName>
        <fullName evidence="3">Uncharacterized protein</fullName>
    </submittedName>
</protein>
<feature type="transmembrane region" description="Helical" evidence="2">
    <location>
        <begin position="153"/>
        <end position="171"/>
    </location>
</feature>
<sequence>MAATKTDFQVASLAAGFSLGFGFLTAWEAIKQTKRNKNPARSAYIYMVWAEIAVNIVIAVLGWLFLDGILKPTVPVLFFILFCWVFEIQLLMQIIINRIAVIAESQATVRMIKYGTIIIITLVNISVFIIWIPSHLEPPVNDFFVLANKYYDPVSKVLILIVDAGLNWFFVRSVKERLVNQHGLVKYAPCIFPPPSSRSRRATANHAIRKAFLIGLMFLPNPVVYIQFHPVTYLTKLNIEMSVANLIARLARGGNNSDQFHSSSYNNTGQRTQQQRNNPQFGNEQDLALKSFTKSRIRSEPADDDSDSGVGAGGNNMGGIHKRLEYEVTIHQNPQGGNSKPSSSSNSDSFELTKDDEMALTKYAGHPHSPGL</sequence>
<evidence type="ECO:0000256" key="2">
    <source>
        <dbReference type="SAM" id="Phobius"/>
    </source>
</evidence>
<keyword evidence="2" id="KW-0472">Membrane</keyword>
<reference evidence="3 4" key="1">
    <citation type="submission" date="2023-01" db="EMBL/GenBank/DDBJ databases">
        <title>Analysis of 21 Apiospora genomes using comparative genomics revels a genus with tremendous synthesis potential of carbohydrate active enzymes and secondary metabolites.</title>
        <authorList>
            <person name="Sorensen T."/>
        </authorList>
    </citation>
    <scope>NUCLEOTIDE SEQUENCE [LARGE SCALE GENOMIC DNA]</scope>
    <source>
        <strain evidence="3 4">CBS 33761</strain>
    </source>
</reference>
<keyword evidence="2" id="KW-0812">Transmembrane</keyword>
<organism evidence="3 4">
    <name type="scientific">Apiospora rasikravindrae</name>
    <dbReference type="NCBI Taxonomy" id="990691"/>
    <lineage>
        <taxon>Eukaryota</taxon>
        <taxon>Fungi</taxon>
        <taxon>Dikarya</taxon>
        <taxon>Ascomycota</taxon>
        <taxon>Pezizomycotina</taxon>
        <taxon>Sordariomycetes</taxon>
        <taxon>Xylariomycetidae</taxon>
        <taxon>Amphisphaeriales</taxon>
        <taxon>Apiosporaceae</taxon>
        <taxon>Apiospora</taxon>
    </lineage>
</organism>